<keyword evidence="2" id="KW-1185">Reference proteome</keyword>
<reference evidence="1 2" key="1">
    <citation type="journal article" date="2022" name="Hortic Res">
        <title>A haplotype resolved chromosomal level avocado genome allows analysis of novel avocado genes.</title>
        <authorList>
            <person name="Nath O."/>
            <person name="Fletcher S.J."/>
            <person name="Hayward A."/>
            <person name="Shaw L.M."/>
            <person name="Masouleh A.K."/>
            <person name="Furtado A."/>
            <person name="Henry R.J."/>
            <person name="Mitter N."/>
        </authorList>
    </citation>
    <scope>NUCLEOTIDE SEQUENCE [LARGE SCALE GENOMIC DNA]</scope>
    <source>
        <strain evidence="2">cv. Hass</strain>
    </source>
</reference>
<name>A0ACC2LTG4_PERAE</name>
<dbReference type="EMBL" id="CM056811">
    <property type="protein sequence ID" value="KAJ8636729.1"/>
    <property type="molecule type" value="Genomic_DNA"/>
</dbReference>
<evidence type="ECO:0000313" key="2">
    <source>
        <dbReference type="Proteomes" id="UP001234297"/>
    </source>
</evidence>
<organism evidence="1 2">
    <name type="scientific">Persea americana</name>
    <name type="common">Avocado</name>
    <dbReference type="NCBI Taxonomy" id="3435"/>
    <lineage>
        <taxon>Eukaryota</taxon>
        <taxon>Viridiplantae</taxon>
        <taxon>Streptophyta</taxon>
        <taxon>Embryophyta</taxon>
        <taxon>Tracheophyta</taxon>
        <taxon>Spermatophyta</taxon>
        <taxon>Magnoliopsida</taxon>
        <taxon>Magnoliidae</taxon>
        <taxon>Laurales</taxon>
        <taxon>Lauraceae</taxon>
        <taxon>Persea</taxon>
    </lineage>
</organism>
<dbReference type="Proteomes" id="UP001234297">
    <property type="component" value="Chromosome 3"/>
</dbReference>
<protein>
    <submittedName>
        <fullName evidence="1">Uncharacterized protein</fullName>
    </submittedName>
</protein>
<accession>A0ACC2LTG4</accession>
<sequence length="207" mass="24045">MGSRRGRKRKTEEERDEFWSQRPDWLPEGWTMNVNVRKDGATAGIRDRYYYEPRTSHRFRSRKEVEKFIQIGEVPRYKPKPKTKKSNVVHRNSKPTPSSDMVLPPTLEFYSKHLSSFMSGGRINQQSEVGATIIGQYETEETIGIKQPVPSNTDGLETIVNIEREEATGRTHQSEIDTEKKGVEKSKSGKKNWLNRRGKREKYNSTI</sequence>
<comment type="caution">
    <text evidence="1">The sequence shown here is derived from an EMBL/GenBank/DDBJ whole genome shotgun (WGS) entry which is preliminary data.</text>
</comment>
<proteinExistence type="predicted"/>
<evidence type="ECO:0000313" key="1">
    <source>
        <dbReference type="EMBL" id="KAJ8636729.1"/>
    </source>
</evidence>
<gene>
    <name evidence="1" type="ORF">MRB53_010996</name>
</gene>